<dbReference type="InterPro" id="IPR036866">
    <property type="entry name" value="RibonucZ/Hydroxyglut_hydro"/>
</dbReference>
<accession>A0A9D1T0Y5</accession>
<gene>
    <name evidence="2" type="ORF">IAC75_02780</name>
</gene>
<dbReference type="Proteomes" id="UP000886812">
    <property type="component" value="Unassembled WGS sequence"/>
</dbReference>
<feature type="non-terminal residue" evidence="2">
    <location>
        <position position="90"/>
    </location>
</feature>
<dbReference type="PANTHER" id="PTHR47619:SF1">
    <property type="entry name" value="EXODEOXYRIBONUCLEASE WALJ"/>
    <property type="match status" value="1"/>
</dbReference>
<organism evidence="2 3">
    <name type="scientific">Candidatus Spyradosoma merdigallinarum</name>
    <dbReference type="NCBI Taxonomy" id="2840950"/>
    <lineage>
        <taxon>Bacteria</taxon>
        <taxon>Pseudomonadati</taxon>
        <taxon>Verrucomicrobiota</taxon>
        <taxon>Opitutia</taxon>
        <taxon>Opitutia incertae sedis</taxon>
        <taxon>Candidatus Spyradosoma</taxon>
    </lineage>
</organism>
<dbReference type="Gene3D" id="3.60.15.10">
    <property type="entry name" value="Ribonuclease Z/Hydroxyacylglutathione hydrolase-like"/>
    <property type="match status" value="1"/>
</dbReference>
<protein>
    <submittedName>
        <fullName evidence="2">MBL fold metallo-hydrolase</fullName>
    </submittedName>
</protein>
<evidence type="ECO:0000259" key="1">
    <source>
        <dbReference type="Pfam" id="PF00753"/>
    </source>
</evidence>
<comment type="caution">
    <text evidence="2">The sequence shown here is derived from an EMBL/GenBank/DDBJ whole genome shotgun (WGS) entry which is preliminary data.</text>
</comment>
<evidence type="ECO:0000313" key="2">
    <source>
        <dbReference type="EMBL" id="HIV04060.1"/>
    </source>
</evidence>
<dbReference type="EMBL" id="DVOG01000072">
    <property type="protein sequence ID" value="HIV04060.1"/>
    <property type="molecule type" value="Genomic_DNA"/>
</dbReference>
<dbReference type="InterPro" id="IPR052533">
    <property type="entry name" value="WalJ/YycJ-like"/>
</dbReference>
<reference evidence="2" key="2">
    <citation type="journal article" date="2021" name="PeerJ">
        <title>Extensive microbial diversity within the chicken gut microbiome revealed by metagenomics and culture.</title>
        <authorList>
            <person name="Gilroy R."/>
            <person name="Ravi A."/>
            <person name="Getino M."/>
            <person name="Pursley I."/>
            <person name="Horton D.L."/>
            <person name="Alikhan N.F."/>
            <person name="Baker D."/>
            <person name="Gharbi K."/>
            <person name="Hall N."/>
            <person name="Watson M."/>
            <person name="Adriaenssens E.M."/>
            <person name="Foster-Nyarko E."/>
            <person name="Jarju S."/>
            <person name="Secka A."/>
            <person name="Antonio M."/>
            <person name="Oren A."/>
            <person name="Chaudhuri R.R."/>
            <person name="La Ragione R."/>
            <person name="Hildebrand F."/>
            <person name="Pallen M.J."/>
        </authorList>
    </citation>
    <scope>NUCLEOTIDE SEQUENCE</scope>
    <source>
        <strain evidence="2">10669</strain>
    </source>
</reference>
<dbReference type="InterPro" id="IPR001279">
    <property type="entry name" value="Metallo-B-lactamas"/>
</dbReference>
<reference evidence="2" key="1">
    <citation type="submission" date="2020-10" db="EMBL/GenBank/DDBJ databases">
        <authorList>
            <person name="Gilroy R."/>
        </authorList>
    </citation>
    <scope>NUCLEOTIDE SEQUENCE</scope>
    <source>
        <strain evidence="2">10669</strain>
    </source>
</reference>
<proteinExistence type="predicted"/>
<sequence>MKKLSFQIIGSSSSGNCAVLRSPDCTVLVDAGLSGKKIANGLAALGMTLRDVDAVFFTHDHTDHCAGMRGIGGEEHLEFFANRLTACLLY</sequence>
<feature type="domain" description="Metallo-beta-lactamase" evidence="1">
    <location>
        <begin position="14"/>
        <end position="71"/>
    </location>
</feature>
<dbReference type="Pfam" id="PF00753">
    <property type="entry name" value="Lactamase_B"/>
    <property type="match status" value="1"/>
</dbReference>
<name>A0A9D1T0Y5_9BACT</name>
<dbReference type="AlphaFoldDB" id="A0A9D1T0Y5"/>
<dbReference type="SUPFAM" id="SSF56281">
    <property type="entry name" value="Metallo-hydrolase/oxidoreductase"/>
    <property type="match status" value="1"/>
</dbReference>
<evidence type="ECO:0000313" key="3">
    <source>
        <dbReference type="Proteomes" id="UP000886812"/>
    </source>
</evidence>
<dbReference type="PANTHER" id="PTHR47619">
    <property type="entry name" value="METALLO-HYDROLASE YYCJ-RELATED"/>
    <property type="match status" value="1"/>
</dbReference>